<protein>
    <submittedName>
        <fullName evidence="1">Uncharacterized protein</fullName>
    </submittedName>
</protein>
<name>A0ACB8D8J6_DERSI</name>
<proteinExistence type="predicted"/>
<keyword evidence="2" id="KW-1185">Reference proteome</keyword>
<dbReference type="EMBL" id="CM023472">
    <property type="protein sequence ID" value="KAH7960782.1"/>
    <property type="molecule type" value="Genomic_DNA"/>
</dbReference>
<dbReference type="Proteomes" id="UP000821865">
    <property type="component" value="Chromosome 3"/>
</dbReference>
<evidence type="ECO:0000313" key="2">
    <source>
        <dbReference type="Proteomes" id="UP000821865"/>
    </source>
</evidence>
<gene>
    <name evidence="1" type="ORF">HPB49_023361</name>
</gene>
<comment type="caution">
    <text evidence="1">The sequence shown here is derived from an EMBL/GenBank/DDBJ whole genome shotgun (WGS) entry which is preliminary data.</text>
</comment>
<evidence type="ECO:0000313" key="1">
    <source>
        <dbReference type="EMBL" id="KAH7960782.1"/>
    </source>
</evidence>
<reference evidence="1" key="1">
    <citation type="submission" date="2020-05" db="EMBL/GenBank/DDBJ databases">
        <title>Large-scale comparative analyses of tick genomes elucidate their genetic diversity and vector capacities.</title>
        <authorList>
            <person name="Jia N."/>
            <person name="Wang J."/>
            <person name="Shi W."/>
            <person name="Du L."/>
            <person name="Sun Y."/>
            <person name="Zhan W."/>
            <person name="Jiang J."/>
            <person name="Wang Q."/>
            <person name="Zhang B."/>
            <person name="Ji P."/>
            <person name="Sakyi L.B."/>
            <person name="Cui X."/>
            <person name="Yuan T."/>
            <person name="Jiang B."/>
            <person name="Yang W."/>
            <person name="Lam T.T.-Y."/>
            <person name="Chang Q."/>
            <person name="Ding S."/>
            <person name="Wang X."/>
            <person name="Zhu J."/>
            <person name="Ruan X."/>
            <person name="Zhao L."/>
            <person name="Wei J."/>
            <person name="Que T."/>
            <person name="Du C."/>
            <person name="Cheng J."/>
            <person name="Dai P."/>
            <person name="Han X."/>
            <person name="Huang E."/>
            <person name="Gao Y."/>
            <person name="Liu J."/>
            <person name="Shao H."/>
            <person name="Ye R."/>
            <person name="Li L."/>
            <person name="Wei W."/>
            <person name="Wang X."/>
            <person name="Wang C."/>
            <person name="Yang T."/>
            <person name="Huo Q."/>
            <person name="Li W."/>
            <person name="Guo W."/>
            <person name="Chen H."/>
            <person name="Zhou L."/>
            <person name="Ni X."/>
            <person name="Tian J."/>
            <person name="Zhou Y."/>
            <person name="Sheng Y."/>
            <person name="Liu T."/>
            <person name="Pan Y."/>
            <person name="Xia L."/>
            <person name="Li J."/>
            <person name="Zhao F."/>
            <person name="Cao W."/>
        </authorList>
    </citation>
    <scope>NUCLEOTIDE SEQUENCE</scope>
    <source>
        <strain evidence="1">Dsil-2018</strain>
    </source>
</reference>
<accession>A0ACB8D8J6</accession>
<sequence>MSLRLALTGLTLALMVQAIFTRTSSGSGTPVALRPTAPHGADRQRALLEGTFHRAPVQQLSLTTCKGGYNAACTVTTATISLGSIFEDTCTSNAQREPRGASCSEGRYLYKLSEPVSLSPST</sequence>
<organism evidence="1 2">
    <name type="scientific">Dermacentor silvarum</name>
    <name type="common">Tick</name>
    <dbReference type="NCBI Taxonomy" id="543639"/>
    <lineage>
        <taxon>Eukaryota</taxon>
        <taxon>Metazoa</taxon>
        <taxon>Ecdysozoa</taxon>
        <taxon>Arthropoda</taxon>
        <taxon>Chelicerata</taxon>
        <taxon>Arachnida</taxon>
        <taxon>Acari</taxon>
        <taxon>Parasitiformes</taxon>
        <taxon>Ixodida</taxon>
        <taxon>Ixodoidea</taxon>
        <taxon>Ixodidae</taxon>
        <taxon>Rhipicephalinae</taxon>
        <taxon>Dermacentor</taxon>
    </lineage>
</organism>